<evidence type="ECO:0000256" key="1">
    <source>
        <dbReference type="SAM" id="SignalP"/>
    </source>
</evidence>
<proteinExistence type="predicted"/>
<evidence type="ECO:0000313" key="2">
    <source>
        <dbReference type="EMBL" id="KIK22070.1"/>
    </source>
</evidence>
<gene>
    <name evidence="2" type="ORF">PISMIDRAFT_530501</name>
</gene>
<reference evidence="2 3" key="1">
    <citation type="submission" date="2014-04" db="EMBL/GenBank/DDBJ databases">
        <authorList>
            <consortium name="DOE Joint Genome Institute"/>
            <person name="Kuo A."/>
            <person name="Kohler A."/>
            <person name="Costa M.D."/>
            <person name="Nagy L.G."/>
            <person name="Floudas D."/>
            <person name="Copeland A."/>
            <person name="Barry K.W."/>
            <person name="Cichocki N."/>
            <person name="Veneault-Fourrey C."/>
            <person name="LaButti K."/>
            <person name="Lindquist E.A."/>
            <person name="Lipzen A."/>
            <person name="Lundell T."/>
            <person name="Morin E."/>
            <person name="Murat C."/>
            <person name="Sun H."/>
            <person name="Tunlid A."/>
            <person name="Henrissat B."/>
            <person name="Grigoriev I.V."/>
            <person name="Hibbett D.S."/>
            <person name="Martin F."/>
            <person name="Nordberg H.P."/>
            <person name="Cantor M.N."/>
            <person name="Hua S.X."/>
        </authorList>
    </citation>
    <scope>NUCLEOTIDE SEQUENCE [LARGE SCALE GENOMIC DNA]</scope>
    <source>
        <strain evidence="2 3">441</strain>
    </source>
</reference>
<dbReference type="Proteomes" id="UP000054018">
    <property type="component" value="Unassembled WGS sequence"/>
</dbReference>
<reference evidence="3" key="2">
    <citation type="submission" date="2015-01" db="EMBL/GenBank/DDBJ databases">
        <title>Evolutionary Origins and Diversification of the Mycorrhizal Mutualists.</title>
        <authorList>
            <consortium name="DOE Joint Genome Institute"/>
            <consortium name="Mycorrhizal Genomics Consortium"/>
            <person name="Kohler A."/>
            <person name="Kuo A."/>
            <person name="Nagy L.G."/>
            <person name="Floudas D."/>
            <person name="Copeland A."/>
            <person name="Barry K.W."/>
            <person name="Cichocki N."/>
            <person name="Veneault-Fourrey C."/>
            <person name="LaButti K."/>
            <person name="Lindquist E.A."/>
            <person name="Lipzen A."/>
            <person name="Lundell T."/>
            <person name="Morin E."/>
            <person name="Murat C."/>
            <person name="Riley R."/>
            <person name="Ohm R."/>
            <person name="Sun H."/>
            <person name="Tunlid A."/>
            <person name="Henrissat B."/>
            <person name="Grigoriev I.V."/>
            <person name="Hibbett D.S."/>
            <person name="Martin F."/>
        </authorList>
    </citation>
    <scope>NUCLEOTIDE SEQUENCE [LARGE SCALE GENOMIC DNA]</scope>
    <source>
        <strain evidence="3">441</strain>
    </source>
</reference>
<dbReference type="HOGENOM" id="CLU_1993532_0_0_1"/>
<keyword evidence="3" id="KW-1185">Reference proteome</keyword>
<name>A0A0C9YBG5_9AGAM</name>
<evidence type="ECO:0000313" key="3">
    <source>
        <dbReference type="Proteomes" id="UP000054018"/>
    </source>
</evidence>
<feature type="signal peptide" evidence="1">
    <location>
        <begin position="1"/>
        <end position="18"/>
    </location>
</feature>
<organism evidence="2 3">
    <name type="scientific">Pisolithus microcarpus 441</name>
    <dbReference type="NCBI Taxonomy" id="765257"/>
    <lineage>
        <taxon>Eukaryota</taxon>
        <taxon>Fungi</taxon>
        <taxon>Dikarya</taxon>
        <taxon>Basidiomycota</taxon>
        <taxon>Agaricomycotina</taxon>
        <taxon>Agaricomycetes</taxon>
        <taxon>Agaricomycetidae</taxon>
        <taxon>Boletales</taxon>
        <taxon>Sclerodermatineae</taxon>
        <taxon>Pisolithaceae</taxon>
        <taxon>Pisolithus</taxon>
    </lineage>
</organism>
<sequence length="125" mass="13708">MTFLLLLATLIRFPRQVADLPGSRSRDASTSYPCEPPILDVEISISLILPNSKICSTSASLYTTFRGVTLPVSYAFASQVFLFYLSLYSKKQPQVCVCGGKKGTHVIGTNVEQSRKASERGKKSQ</sequence>
<dbReference type="AlphaFoldDB" id="A0A0C9YBG5"/>
<feature type="chain" id="PRO_5002217414" evidence="1">
    <location>
        <begin position="19"/>
        <end position="125"/>
    </location>
</feature>
<protein>
    <submittedName>
        <fullName evidence="2">Unplaced genomic scaffold scaffold_60, whole genome shotgun sequence</fullName>
    </submittedName>
</protein>
<accession>A0A0C9YBG5</accession>
<dbReference type="EMBL" id="KN833744">
    <property type="protein sequence ID" value="KIK22070.1"/>
    <property type="molecule type" value="Genomic_DNA"/>
</dbReference>
<keyword evidence="1" id="KW-0732">Signal</keyword>